<evidence type="ECO:0000313" key="4">
    <source>
        <dbReference type="EMBL" id="CAG6779900.1"/>
    </source>
</evidence>
<dbReference type="GO" id="GO:0051131">
    <property type="term" value="P:chaperone-mediated protein complex assembly"/>
    <property type="evidence" value="ECO:0007669"/>
    <property type="project" value="TreeGrafter"/>
</dbReference>
<dbReference type="PROSITE" id="PS51203">
    <property type="entry name" value="CS"/>
    <property type="match status" value="1"/>
</dbReference>
<organism evidence="4">
    <name type="scientific">Cacopsylla melanoneura</name>
    <dbReference type="NCBI Taxonomy" id="428564"/>
    <lineage>
        <taxon>Eukaryota</taxon>
        <taxon>Metazoa</taxon>
        <taxon>Ecdysozoa</taxon>
        <taxon>Arthropoda</taxon>
        <taxon>Hexapoda</taxon>
        <taxon>Insecta</taxon>
        <taxon>Pterygota</taxon>
        <taxon>Neoptera</taxon>
        <taxon>Paraneoptera</taxon>
        <taxon>Hemiptera</taxon>
        <taxon>Sternorrhyncha</taxon>
        <taxon>Psylloidea</taxon>
        <taxon>Psyllidae</taxon>
        <taxon>Psyllinae</taxon>
        <taxon>Cacopsylla</taxon>
    </lineage>
</organism>
<dbReference type="FunFam" id="2.60.40.790:FF:000013">
    <property type="entry name" value="Very-long-chain (3R)-3-hydroxyacyl-CoA dehydratase"/>
    <property type="match status" value="1"/>
</dbReference>
<dbReference type="InterPro" id="IPR045250">
    <property type="entry name" value="p23-like"/>
</dbReference>
<dbReference type="PANTHER" id="PTHR22932">
    <property type="entry name" value="TELOMERASE-BINDING PROTEIN P23 HSP90 CO-CHAPERONE"/>
    <property type="match status" value="1"/>
</dbReference>
<evidence type="ECO:0000256" key="1">
    <source>
        <dbReference type="ARBA" id="ARBA00025733"/>
    </source>
</evidence>
<dbReference type="GO" id="GO:0006457">
    <property type="term" value="P:protein folding"/>
    <property type="evidence" value="ECO:0007669"/>
    <property type="project" value="TreeGrafter"/>
</dbReference>
<dbReference type="EMBL" id="HBUF01355009">
    <property type="protein sequence ID" value="CAG6716739.1"/>
    <property type="molecule type" value="Transcribed_RNA"/>
</dbReference>
<reference evidence="4" key="1">
    <citation type="submission" date="2021-05" db="EMBL/GenBank/DDBJ databases">
        <authorList>
            <person name="Alioto T."/>
            <person name="Alioto T."/>
            <person name="Gomez Garrido J."/>
        </authorList>
    </citation>
    <scope>NUCLEOTIDE SEQUENCE</scope>
</reference>
<name>A0A8D9B858_9HEMI</name>
<feature type="compositionally biased region" description="Acidic residues" evidence="2">
    <location>
        <begin position="116"/>
        <end position="128"/>
    </location>
</feature>
<proteinExistence type="inferred from homology"/>
<dbReference type="EMBL" id="HBUF01355011">
    <property type="protein sequence ID" value="CAG6716743.1"/>
    <property type="molecule type" value="Transcribed_RNA"/>
</dbReference>
<dbReference type="Gene3D" id="2.60.40.790">
    <property type="match status" value="1"/>
</dbReference>
<dbReference type="EMBL" id="HBUF01616043">
    <property type="protein sequence ID" value="CAG6779900.1"/>
    <property type="molecule type" value="Transcribed_RNA"/>
</dbReference>
<feature type="domain" description="CS" evidence="3">
    <location>
        <begin position="7"/>
        <end position="97"/>
    </location>
</feature>
<dbReference type="PANTHER" id="PTHR22932:SF1">
    <property type="entry name" value="CO-CHAPERONE PROTEIN DAF-41"/>
    <property type="match status" value="1"/>
</dbReference>
<accession>A0A8D9B858</accession>
<dbReference type="EMBL" id="HBUF01104496">
    <property type="protein sequence ID" value="CAG6638877.1"/>
    <property type="molecule type" value="Transcribed_RNA"/>
</dbReference>
<sequence length="167" mass="19578">MPNLPEIPPPLVAWAQRNHCIFLTICLEDCKNPSINIDKDQFVFDGIGGTEQKLHHVTIPFYKEINAEKSQTFLRERNIEILIKKTDEDKTYWPQLTKEKKKYHWLKVDFNKWKDEDDSEDENNEGNFEDLMRSMGGLMGDSSEKPNFDDLDPQSDSDDEDIPELEE</sequence>
<evidence type="ECO:0000259" key="3">
    <source>
        <dbReference type="PROSITE" id="PS51203"/>
    </source>
</evidence>
<dbReference type="InterPro" id="IPR007052">
    <property type="entry name" value="CS_dom"/>
</dbReference>
<dbReference type="InterPro" id="IPR008978">
    <property type="entry name" value="HSP20-like_chaperone"/>
</dbReference>
<comment type="similarity">
    <text evidence="1">Belongs to the p23/wos2 family.</text>
</comment>
<dbReference type="AlphaFoldDB" id="A0A8D9B858"/>
<dbReference type="EMBL" id="HBUF01616045">
    <property type="protein sequence ID" value="CAG6779904.1"/>
    <property type="molecule type" value="Transcribed_RNA"/>
</dbReference>
<protein>
    <submittedName>
        <fullName evidence="4">Protein wos2</fullName>
    </submittedName>
</protein>
<dbReference type="CDD" id="cd06465">
    <property type="entry name" value="p23_hB-ind1_like"/>
    <property type="match status" value="1"/>
</dbReference>
<dbReference type="GO" id="GO:0051879">
    <property type="term" value="F:Hsp90 protein binding"/>
    <property type="evidence" value="ECO:0007669"/>
    <property type="project" value="InterPro"/>
</dbReference>
<evidence type="ECO:0000256" key="2">
    <source>
        <dbReference type="SAM" id="MobiDB-lite"/>
    </source>
</evidence>
<dbReference type="GO" id="GO:0005634">
    <property type="term" value="C:nucleus"/>
    <property type="evidence" value="ECO:0007669"/>
    <property type="project" value="TreeGrafter"/>
</dbReference>
<dbReference type="Pfam" id="PF04969">
    <property type="entry name" value="CS"/>
    <property type="match status" value="1"/>
</dbReference>
<feature type="region of interest" description="Disordered" evidence="2">
    <location>
        <begin position="115"/>
        <end position="167"/>
    </location>
</feature>
<dbReference type="SUPFAM" id="SSF49764">
    <property type="entry name" value="HSP20-like chaperones"/>
    <property type="match status" value="1"/>
</dbReference>
<dbReference type="GO" id="GO:0005829">
    <property type="term" value="C:cytosol"/>
    <property type="evidence" value="ECO:0007669"/>
    <property type="project" value="TreeGrafter"/>
</dbReference>
<feature type="compositionally biased region" description="Acidic residues" evidence="2">
    <location>
        <begin position="149"/>
        <end position="167"/>
    </location>
</feature>
<dbReference type="GO" id="GO:0051087">
    <property type="term" value="F:protein-folding chaperone binding"/>
    <property type="evidence" value="ECO:0007669"/>
    <property type="project" value="TreeGrafter"/>
</dbReference>